<feature type="region of interest" description="Disordered" evidence="3">
    <location>
        <begin position="450"/>
        <end position="473"/>
    </location>
</feature>
<dbReference type="PANTHER" id="PTHR10648:SF1">
    <property type="entry name" value="SERINE_THREONINE-PROTEIN PHOSPHATASE 4 REGULATORY SUBUNIT 1"/>
    <property type="match status" value="1"/>
</dbReference>
<feature type="compositionally biased region" description="Pro residues" evidence="3">
    <location>
        <begin position="968"/>
        <end position="978"/>
    </location>
</feature>
<dbReference type="InterPro" id="IPR021133">
    <property type="entry name" value="HEAT_type_2"/>
</dbReference>
<proteinExistence type="predicted"/>
<dbReference type="GO" id="GO:0019888">
    <property type="term" value="F:protein phosphatase regulator activity"/>
    <property type="evidence" value="ECO:0007669"/>
    <property type="project" value="TreeGrafter"/>
</dbReference>
<feature type="compositionally biased region" description="Pro residues" evidence="3">
    <location>
        <begin position="58"/>
        <end position="67"/>
    </location>
</feature>
<keyword evidence="5" id="KW-1185">Reference proteome</keyword>
<dbReference type="SUPFAM" id="SSF48371">
    <property type="entry name" value="ARM repeat"/>
    <property type="match status" value="1"/>
</dbReference>
<dbReference type="InterPro" id="IPR011989">
    <property type="entry name" value="ARM-like"/>
</dbReference>
<protein>
    <submittedName>
        <fullName evidence="4">Armadillo-type protein</fullName>
    </submittedName>
</protein>
<dbReference type="EMBL" id="WHUW01000004">
    <property type="protein sequence ID" value="KAF8447604.1"/>
    <property type="molecule type" value="Genomic_DNA"/>
</dbReference>
<gene>
    <name evidence="4" type="ORF">L210DRAFT_3390103</name>
</gene>
<dbReference type="GO" id="GO:0005737">
    <property type="term" value="C:cytoplasm"/>
    <property type="evidence" value="ECO:0007669"/>
    <property type="project" value="TreeGrafter"/>
</dbReference>
<feature type="region of interest" description="Disordered" evidence="3">
    <location>
        <begin position="951"/>
        <end position="978"/>
    </location>
</feature>
<evidence type="ECO:0000256" key="2">
    <source>
        <dbReference type="PROSITE-ProRule" id="PRU00103"/>
    </source>
</evidence>
<organism evidence="4 5">
    <name type="scientific">Boletus edulis BED1</name>
    <dbReference type="NCBI Taxonomy" id="1328754"/>
    <lineage>
        <taxon>Eukaryota</taxon>
        <taxon>Fungi</taxon>
        <taxon>Dikarya</taxon>
        <taxon>Basidiomycota</taxon>
        <taxon>Agaricomycotina</taxon>
        <taxon>Agaricomycetes</taxon>
        <taxon>Agaricomycetidae</taxon>
        <taxon>Boletales</taxon>
        <taxon>Boletineae</taxon>
        <taxon>Boletaceae</taxon>
        <taxon>Boletoideae</taxon>
        <taxon>Boletus</taxon>
    </lineage>
</organism>
<dbReference type="PROSITE" id="PS50077">
    <property type="entry name" value="HEAT_REPEAT"/>
    <property type="match status" value="1"/>
</dbReference>
<reference evidence="4" key="1">
    <citation type="submission" date="2019-10" db="EMBL/GenBank/DDBJ databases">
        <authorList>
            <consortium name="DOE Joint Genome Institute"/>
            <person name="Kuo A."/>
            <person name="Miyauchi S."/>
            <person name="Kiss E."/>
            <person name="Drula E."/>
            <person name="Kohler A."/>
            <person name="Sanchez-Garcia M."/>
            <person name="Andreopoulos B."/>
            <person name="Barry K.W."/>
            <person name="Bonito G."/>
            <person name="Buee M."/>
            <person name="Carver A."/>
            <person name="Chen C."/>
            <person name="Cichocki N."/>
            <person name="Clum A."/>
            <person name="Culley D."/>
            <person name="Crous P.W."/>
            <person name="Fauchery L."/>
            <person name="Girlanda M."/>
            <person name="Hayes R."/>
            <person name="Keri Z."/>
            <person name="LaButti K."/>
            <person name="Lipzen A."/>
            <person name="Lombard V."/>
            <person name="Magnuson J."/>
            <person name="Maillard F."/>
            <person name="Morin E."/>
            <person name="Murat C."/>
            <person name="Nolan M."/>
            <person name="Ohm R."/>
            <person name="Pangilinan J."/>
            <person name="Pereira M."/>
            <person name="Perotto S."/>
            <person name="Peter M."/>
            <person name="Riley R."/>
            <person name="Sitrit Y."/>
            <person name="Stielow B."/>
            <person name="Szollosi G."/>
            <person name="Zifcakova L."/>
            <person name="Stursova M."/>
            <person name="Spatafora J.W."/>
            <person name="Tedersoo L."/>
            <person name="Vaario L.-M."/>
            <person name="Yamada A."/>
            <person name="Yan M."/>
            <person name="Wang P."/>
            <person name="Xu J."/>
            <person name="Bruns T."/>
            <person name="Baldrian P."/>
            <person name="Vilgalys R."/>
            <person name="Henrissat B."/>
            <person name="Grigoriev I.V."/>
            <person name="Hibbett D."/>
            <person name="Nagy L.G."/>
            <person name="Martin F.M."/>
        </authorList>
    </citation>
    <scope>NUCLEOTIDE SEQUENCE</scope>
    <source>
        <strain evidence="4">BED1</strain>
    </source>
</reference>
<feature type="compositionally biased region" description="Basic and acidic residues" evidence="3">
    <location>
        <begin position="450"/>
        <end position="463"/>
    </location>
</feature>
<reference evidence="4" key="2">
    <citation type="journal article" date="2020" name="Nat. Commun.">
        <title>Large-scale genome sequencing of mycorrhizal fungi provides insights into the early evolution of symbiotic traits.</title>
        <authorList>
            <person name="Miyauchi S."/>
            <person name="Kiss E."/>
            <person name="Kuo A."/>
            <person name="Drula E."/>
            <person name="Kohler A."/>
            <person name="Sanchez-Garcia M."/>
            <person name="Morin E."/>
            <person name="Andreopoulos B."/>
            <person name="Barry K.W."/>
            <person name="Bonito G."/>
            <person name="Buee M."/>
            <person name="Carver A."/>
            <person name="Chen C."/>
            <person name="Cichocki N."/>
            <person name="Clum A."/>
            <person name="Culley D."/>
            <person name="Crous P.W."/>
            <person name="Fauchery L."/>
            <person name="Girlanda M."/>
            <person name="Hayes R.D."/>
            <person name="Keri Z."/>
            <person name="LaButti K."/>
            <person name="Lipzen A."/>
            <person name="Lombard V."/>
            <person name="Magnuson J."/>
            <person name="Maillard F."/>
            <person name="Murat C."/>
            <person name="Nolan M."/>
            <person name="Ohm R.A."/>
            <person name="Pangilinan J."/>
            <person name="Pereira M.F."/>
            <person name="Perotto S."/>
            <person name="Peter M."/>
            <person name="Pfister S."/>
            <person name="Riley R."/>
            <person name="Sitrit Y."/>
            <person name="Stielow J.B."/>
            <person name="Szollosi G."/>
            <person name="Zifcakova L."/>
            <person name="Stursova M."/>
            <person name="Spatafora J.W."/>
            <person name="Tedersoo L."/>
            <person name="Vaario L.M."/>
            <person name="Yamada A."/>
            <person name="Yan M."/>
            <person name="Wang P."/>
            <person name="Xu J."/>
            <person name="Bruns T."/>
            <person name="Baldrian P."/>
            <person name="Vilgalys R."/>
            <person name="Dunand C."/>
            <person name="Henrissat B."/>
            <person name="Grigoriev I.V."/>
            <person name="Hibbett D."/>
            <person name="Nagy L.G."/>
            <person name="Martin F.M."/>
        </authorList>
    </citation>
    <scope>NUCLEOTIDE SEQUENCE</scope>
    <source>
        <strain evidence="4">BED1</strain>
    </source>
</reference>
<feature type="repeat" description="HEAT" evidence="2">
    <location>
        <begin position="688"/>
        <end position="726"/>
    </location>
</feature>
<comment type="caution">
    <text evidence="4">The sequence shown here is derived from an EMBL/GenBank/DDBJ whole genome shotgun (WGS) entry which is preliminary data.</text>
</comment>
<feature type="region of interest" description="Disordered" evidence="3">
    <location>
        <begin position="49"/>
        <end position="88"/>
    </location>
</feature>
<evidence type="ECO:0000256" key="3">
    <source>
        <dbReference type="SAM" id="MobiDB-lite"/>
    </source>
</evidence>
<dbReference type="Gene3D" id="1.25.10.10">
    <property type="entry name" value="Leucine-rich Repeat Variant"/>
    <property type="match status" value="1"/>
</dbReference>
<evidence type="ECO:0000256" key="1">
    <source>
        <dbReference type="ARBA" id="ARBA00022737"/>
    </source>
</evidence>
<evidence type="ECO:0000313" key="4">
    <source>
        <dbReference type="EMBL" id="KAF8447604.1"/>
    </source>
</evidence>
<keyword evidence="1" id="KW-0677">Repeat</keyword>
<dbReference type="InterPro" id="IPR016024">
    <property type="entry name" value="ARM-type_fold"/>
</dbReference>
<dbReference type="PANTHER" id="PTHR10648">
    <property type="entry name" value="SERINE/THREONINE-PROTEIN PHOSPHATASE PP2A 65 KDA REGULATORY SUBUNIT"/>
    <property type="match status" value="1"/>
</dbReference>
<name>A0AAD4C323_BOLED</name>
<dbReference type="AlphaFoldDB" id="A0AAD4C323"/>
<dbReference type="InterPro" id="IPR051023">
    <property type="entry name" value="PP2A_Regulatory_Subunit_A"/>
</dbReference>
<evidence type="ECO:0000313" key="5">
    <source>
        <dbReference type="Proteomes" id="UP001194468"/>
    </source>
</evidence>
<dbReference type="Proteomes" id="UP001194468">
    <property type="component" value="Unassembled WGS sequence"/>
</dbReference>
<accession>A0AAD4C323</accession>
<sequence length="978" mass="106076">MGNVVSRVQIQHFTPAAEDPQPAVLRSPSHISLIAPQALCAFTPSPHPSPSLCDNPFDSPPSSPPLPFYTAPSTPVASPEQEDPPLDAPSASIQQVAAFAAPPSPPPTSARLPPPQPSCGIETIPPVDVFVSSDLALDFTLDDEGLSTLEKIYLFSRSRSAHHRVFISHALPSFLANVTPPEAAEYVLPLLPSLAMDEDEAVKEALASELVDILWWFLTHCLIVDEVSDPGTMPTSRQQVDDDVTLISVQAFTPILGTLLLSPNGMVSGPARCTVVDLLCRIRKVDAEESVSADAAPSEGSYGLFGRTQRTMFEEELTHQLVIGIGRLDASVEDEDVADIWYDATARTPAGELPDGRHCASSFLAGDQASVNPYFPHSTSNESPTSSLVATASGAFLSPLPCVPSLQLTPEHSLGEPLPMASMAFRPEATCVGMLPTTELHTEFDDHLIGIPHPDHRSTRQEGGETDEDLDPGEQAAVGRLSSMSLIAAVAAGGSLRLDAQRAFVREVERAGKDPVHWVRREASFALGALAKVIPEELVVSALLPLFEMLRKDTIWHVRHSSLFALPAVLSRLTLPMRRSVALATVVPLSRDESPAVRSGVLEALGEVLYSFHADECGPPDELLSLFLGHKEDQPVPPTMAFGVPRPFGKSPPSKLDLFHDDPVRPLACAFNYPAVALTLGGARWGELRSLYLTLSRNRSMKVRKTLAASLGELARVIGPENTQRDLVDVWWDAMRCTEDGDIRLKAIEALPLFVSALGEGEARGTVFSGLVKIWEEGWLRNWRARECIIKIIPDLAGAPAYPECVHRILKWGLEDDFGSVREASISAVTYMRREDGPWRTALNLLGHDILQLAYASSFRKRMTYIACQQALASTCQVDSYLADQSNWRALERLANDGIVGVRIGVARLAGFLFDKSARYSAHVPQAVAALVDRLRMDCSAEVRTYVVSPAGQPSYPDHSGPFATFSRPPPTTHQAPP</sequence>